<feature type="region of interest" description="Disordered" evidence="1">
    <location>
        <begin position="81"/>
        <end position="149"/>
    </location>
</feature>
<name>A0A8B8S4K6_CAMFR</name>
<gene>
    <name evidence="3" type="primary">LOC116660097</name>
</gene>
<protein>
    <submittedName>
        <fullName evidence="3">Uncharacterized protein LOC116660097</fullName>
    </submittedName>
</protein>
<accession>A0A8B8S4K6</accession>
<dbReference type="RefSeq" id="XP_032324685.1">
    <property type="nucleotide sequence ID" value="XM_032468794.1"/>
</dbReference>
<evidence type="ECO:0000256" key="1">
    <source>
        <dbReference type="SAM" id="MobiDB-lite"/>
    </source>
</evidence>
<dbReference type="Proteomes" id="UP000694856">
    <property type="component" value="Chromosome 26"/>
</dbReference>
<organism evidence="2 3">
    <name type="scientific">Camelus ferus</name>
    <name type="common">Wild bactrian camel</name>
    <name type="synonym">Camelus bactrianus ferus</name>
    <dbReference type="NCBI Taxonomy" id="419612"/>
    <lineage>
        <taxon>Eukaryota</taxon>
        <taxon>Metazoa</taxon>
        <taxon>Chordata</taxon>
        <taxon>Craniata</taxon>
        <taxon>Vertebrata</taxon>
        <taxon>Euteleostomi</taxon>
        <taxon>Mammalia</taxon>
        <taxon>Eutheria</taxon>
        <taxon>Laurasiatheria</taxon>
        <taxon>Artiodactyla</taxon>
        <taxon>Tylopoda</taxon>
        <taxon>Camelidae</taxon>
        <taxon>Camelus</taxon>
    </lineage>
</organism>
<evidence type="ECO:0000313" key="3">
    <source>
        <dbReference type="RefSeq" id="XP_032324685.1"/>
    </source>
</evidence>
<feature type="region of interest" description="Disordered" evidence="1">
    <location>
        <begin position="1"/>
        <end position="24"/>
    </location>
</feature>
<dbReference type="GeneID" id="116660097"/>
<evidence type="ECO:0000313" key="2">
    <source>
        <dbReference type="Proteomes" id="UP000694856"/>
    </source>
</evidence>
<dbReference type="AlphaFoldDB" id="A0A8B8S4K6"/>
<feature type="compositionally biased region" description="Basic and acidic residues" evidence="1">
    <location>
        <begin position="101"/>
        <end position="117"/>
    </location>
</feature>
<sequence length="239" mass="26559">MQGEYGSHPASAHFSESVSPTVARTECKDGLVPRTQGPDFSCDERLEISEFIPLGKKKKTNKQQTTPGRCVGTTVEMRAVLSDPLGHSDRSRMSVVLSPGRRRDQKNDVLRRHEPEPRGQAAPTGTSPDSPTPARVPAFPPPNPRTLPSTSLMAESKARAQLPEASVYPRETRIRKCGECNEVRSMFETWQDANEGRKLLESRGMRMSSQQRPWKGTEKKFQLVDDMTKMSHLVTVCGG</sequence>
<keyword evidence="2" id="KW-1185">Reference proteome</keyword>
<proteinExistence type="predicted"/>
<dbReference type="KEGG" id="cfr:116660097"/>
<reference evidence="3" key="1">
    <citation type="submission" date="2025-08" db="UniProtKB">
        <authorList>
            <consortium name="RefSeq"/>
        </authorList>
    </citation>
    <scope>IDENTIFICATION</scope>
    <source>
        <tissue evidence="3">Ear skin</tissue>
    </source>
</reference>